<evidence type="ECO:0000256" key="1">
    <source>
        <dbReference type="SAM" id="Phobius"/>
    </source>
</evidence>
<feature type="transmembrane region" description="Helical" evidence="1">
    <location>
        <begin position="108"/>
        <end position="129"/>
    </location>
</feature>
<dbReference type="EMBL" id="NZBD01000016">
    <property type="protein sequence ID" value="MAG18383.1"/>
    <property type="molecule type" value="Genomic_DNA"/>
</dbReference>
<name>A0A2D6LQA6_9ARCH</name>
<dbReference type="AlphaFoldDB" id="A0A2D6LQA6"/>
<proteinExistence type="predicted"/>
<protein>
    <submittedName>
        <fullName evidence="2">Uncharacterized protein</fullName>
    </submittedName>
</protein>
<evidence type="ECO:0000313" key="3">
    <source>
        <dbReference type="Proteomes" id="UP000226712"/>
    </source>
</evidence>
<dbReference type="Proteomes" id="UP000226712">
    <property type="component" value="Unassembled WGS sequence"/>
</dbReference>
<reference evidence="3" key="1">
    <citation type="submission" date="2017-09" db="EMBL/GenBank/DDBJ databases">
        <title>The Reconstruction of 2,631 Draft Metagenome-Assembled Genomes from the Global Oceans.</title>
        <authorList>
            <person name="Tully B.J."/>
            <person name="Graham E.D."/>
            <person name="Heidelberg J.F."/>
        </authorList>
    </citation>
    <scope>NUCLEOTIDE SEQUENCE [LARGE SCALE GENOMIC DNA]</scope>
</reference>
<keyword evidence="1" id="KW-0812">Transmembrane</keyword>
<accession>A0A2D6LQA6</accession>
<feature type="transmembrane region" description="Helical" evidence="1">
    <location>
        <begin position="135"/>
        <end position="153"/>
    </location>
</feature>
<keyword evidence="1" id="KW-1133">Transmembrane helix</keyword>
<organism evidence="2 3">
    <name type="scientific">Candidatus Iainarchaeum sp</name>
    <dbReference type="NCBI Taxonomy" id="3101447"/>
    <lineage>
        <taxon>Archaea</taxon>
        <taxon>Candidatus Iainarchaeota</taxon>
        <taxon>Candidatus Iainarchaeia</taxon>
        <taxon>Candidatus Iainarchaeales</taxon>
        <taxon>Candidatus Iainarchaeaceae</taxon>
        <taxon>Candidatus Iainarchaeum</taxon>
    </lineage>
</organism>
<comment type="caution">
    <text evidence="2">The sequence shown here is derived from an EMBL/GenBank/DDBJ whole genome shotgun (WGS) entry which is preliminary data.</text>
</comment>
<keyword evidence="1" id="KW-0472">Membrane</keyword>
<sequence>MGWLSRLLGEMPEETKYKPTTSFKVKDGNSVQVTNQPVKNYQSKDSKQIFVNKYRKKDADKIIKETPNPLEALFSNTHSINSLEDLMKSMNSADKESINKTKEELSGILSKLVMGALIFFVLILGSVTFLTGYDFGYMFSIIFWIFFIIVFSAGKKKVRKSLTDSRK</sequence>
<gene>
    <name evidence="2" type="ORF">CL944_02835</name>
</gene>
<evidence type="ECO:0000313" key="2">
    <source>
        <dbReference type="EMBL" id="MAG18383.1"/>
    </source>
</evidence>